<dbReference type="Proteomes" id="UP000234456">
    <property type="component" value="Unassembled WGS sequence"/>
</dbReference>
<gene>
    <name evidence="1" type="ORF">C0Q88_25880</name>
</gene>
<evidence type="ECO:0000313" key="2">
    <source>
        <dbReference type="Proteomes" id="UP000234456"/>
    </source>
</evidence>
<evidence type="ECO:0000313" key="1">
    <source>
        <dbReference type="EMBL" id="PLC39835.1"/>
    </source>
</evidence>
<dbReference type="RefSeq" id="WP_102067725.1">
    <property type="nucleotide sequence ID" value="NZ_PKQE01000010.1"/>
</dbReference>
<name>A0A2N4TJE8_RALPI</name>
<reference evidence="1 2" key="1">
    <citation type="submission" date="2017-12" db="EMBL/GenBank/DDBJ databases">
        <title>Draft genome sequence of Ralstonia pickettii 52.</title>
        <authorList>
            <person name="Zheng B."/>
        </authorList>
    </citation>
    <scope>NUCLEOTIDE SEQUENCE [LARGE SCALE GENOMIC DNA]</scope>
    <source>
        <strain evidence="1 2">52</strain>
    </source>
</reference>
<accession>A0A2N4TJE8</accession>
<comment type="caution">
    <text evidence="1">The sequence shown here is derived from an EMBL/GenBank/DDBJ whole genome shotgun (WGS) entry which is preliminary data.</text>
</comment>
<protein>
    <submittedName>
        <fullName evidence="1">Uncharacterized protein</fullName>
    </submittedName>
</protein>
<dbReference type="AlphaFoldDB" id="A0A2N4TJE8"/>
<dbReference type="EMBL" id="PKQE01000010">
    <property type="protein sequence ID" value="PLC39835.1"/>
    <property type="molecule type" value="Genomic_DNA"/>
</dbReference>
<organism evidence="1 2">
    <name type="scientific">Ralstonia pickettii</name>
    <name type="common">Burkholderia pickettii</name>
    <dbReference type="NCBI Taxonomy" id="329"/>
    <lineage>
        <taxon>Bacteria</taxon>
        <taxon>Pseudomonadati</taxon>
        <taxon>Pseudomonadota</taxon>
        <taxon>Betaproteobacteria</taxon>
        <taxon>Burkholderiales</taxon>
        <taxon>Burkholderiaceae</taxon>
        <taxon>Ralstonia</taxon>
    </lineage>
</organism>
<sequence>MKYADGRQVQVDDRVSLGGDTGGVVVCSIEDGVFSEGYTADQWAYLRKGFMVEFPTLGLIHYEVAEEDLRLISRAGS</sequence>
<dbReference type="OrthoDB" id="9135677at2"/>
<proteinExistence type="predicted"/>